<dbReference type="Gene3D" id="2.60.40.1250">
    <property type="entry name" value="Thiol:disulfide interchange protein DsbD, N-terminal domain"/>
    <property type="match status" value="1"/>
</dbReference>
<dbReference type="RefSeq" id="WP_263530676.1">
    <property type="nucleotide sequence ID" value="NZ_JAOVZB010000004.1"/>
</dbReference>
<dbReference type="InterPro" id="IPR036249">
    <property type="entry name" value="Thioredoxin-like_sf"/>
</dbReference>
<feature type="transmembrane region" description="Helical" evidence="8">
    <location>
        <begin position="272"/>
        <end position="294"/>
    </location>
</feature>
<dbReference type="Pfam" id="PF02683">
    <property type="entry name" value="DsbD_TM"/>
    <property type="match status" value="1"/>
</dbReference>
<dbReference type="SUPFAM" id="SSF74863">
    <property type="entry name" value="Thiol:disulfide interchange protein DsbD, N-terminal domain (DsbD-alpha)"/>
    <property type="match status" value="1"/>
</dbReference>
<dbReference type="SUPFAM" id="SSF52833">
    <property type="entry name" value="Thioredoxin-like"/>
    <property type="match status" value="1"/>
</dbReference>
<keyword evidence="9" id="KW-0732">Signal</keyword>
<evidence type="ECO:0000256" key="7">
    <source>
        <dbReference type="SAM" id="MobiDB-lite"/>
    </source>
</evidence>
<evidence type="ECO:0000259" key="10">
    <source>
        <dbReference type="PROSITE" id="PS51352"/>
    </source>
</evidence>
<dbReference type="NCBIfam" id="NF001419">
    <property type="entry name" value="PRK00293.1"/>
    <property type="match status" value="1"/>
</dbReference>
<feature type="domain" description="Thioredoxin" evidence="10">
    <location>
        <begin position="472"/>
        <end position="605"/>
    </location>
</feature>
<keyword evidence="3 8" id="KW-0812">Transmembrane</keyword>
<protein>
    <submittedName>
        <fullName evidence="11">Protein-disulfide reductase DsbD</fullName>
        <ecNumber evidence="11">1.8.1.8</ecNumber>
    </submittedName>
</protein>
<evidence type="ECO:0000256" key="9">
    <source>
        <dbReference type="SAM" id="SignalP"/>
    </source>
</evidence>
<feature type="chain" id="PRO_5045799571" evidence="9">
    <location>
        <begin position="19"/>
        <end position="611"/>
    </location>
</feature>
<proteinExistence type="predicted"/>
<feature type="compositionally biased region" description="Polar residues" evidence="7">
    <location>
        <begin position="158"/>
        <end position="175"/>
    </location>
</feature>
<keyword evidence="5 8" id="KW-1133">Transmembrane helix</keyword>
<reference evidence="11 12" key="1">
    <citation type="submission" date="2022-10" db="EMBL/GenBank/DDBJ databases">
        <title>Marinomonas transparenta sp. nov. and Marinomonas sargassi sp. nov., isolated from marine alga (Sargassum natans (L.) Gaillon).</title>
        <authorList>
            <person name="Wang Y."/>
        </authorList>
    </citation>
    <scope>NUCLEOTIDE SEQUENCE [LARGE SCALE GENOMIC DNA]</scope>
    <source>
        <strain evidence="11 12">C2222</strain>
    </source>
</reference>
<feature type="transmembrane region" description="Helical" evidence="8">
    <location>
        <begin position="192"/>
        <end position="225"/>
    </location>
</feature>
<comment type="subcellular location">
    <subcellularLocation>
        <location evidence="1">Cell membrane</location>
        <topology evidence="1">Multi-pass membrane protein</topology>
    </subcellularLocation>
</comment>
<feature type="transmembrane region" description="Helical" evidence="8">
    <location>
        <begin position="322"/>
        <end position="347"/>
    </location>
</feature>
<evidence type="ECO:0000256" key="6">
    <source>
        <dbReference type="ARBA" id="ARBA00023136"/>
    </source>
</evidence>
<feature type="transmembrane region" description="Helical" evidence="8">
    <location>
        <begin position="418"/>
        <end position="433"/>
    </location>
</feature>
<feature type="region of interest" description="Disordered" evidence="7">
    <location>
        <begin position="150"/>
        <end position="175"/>
    </location>
</feature>
<evidence type="ECO:0000256" key="1">
    <source>
        <dbReference type="ARBA" id="ARBA00004651"/>
    </source>
</evidence>
<dbReference type="GO" id="GO:0047134">
    <property type="term" value="F:protein-disulfide reductase [NAD(P)H] activity"/>
    <property type="evidence" value="ECO:0007669"/>
    <property type="project" value="UniProtKB-EC"/>
</dbReference>
<feature type="transmembrane region" description="Helical" evidence="8">
    <location>
        <begin position="395"/>
        <end position="412"/>
    </location>
</feature>
<dbReference type="InterPro" id="IPR028250">
    <property type="entry name" value="DsbDN"/>
</dbReference>
<feature type="transmembrane region" description="Helical" evidence="8">
    <location>
        <begin position="445"/>
        <end position="465"/>
    </location>
</feature>
<dbReference type="Pfam" id="PF13899">
    <property type="entry name" value="Thioredoxin_7"/>
    <property type="match status" value="1"/>
</dbReference>
<feature type="transmembrane region" description="Helical" evidence="8">
    <location>
        <begin position="237"/>
        <end position="260"/>
    </location>
</feature>
<dbReference type="Gene3D" id="3.40.30.10">
    <property type="entry name" value="Glutaredoxin"/>
    <property type="match status" value="1"/>
</dbReference>
<accession>A0ABT2YTV5</accession>
<comment type="caution">
    <text evidence="11">The sequence shown here is derived from an EMBL/GenBank/DDBJ whole genome shotgun (WGS) entry which is preliminary data.</text>
</comment>
<dbReference type="PANTHER" id="PTHR32234:SF0">
    <property type="entry name" value="THIOL:DISULFIDE INTERCHANGE PROTEIN DSBD"/>
    <property type="match status" value="1"/>
</dbReference>
<name>A0ABT2YTV5_9GAMM</name>
<dbReference type="InterPro" id="IPR013766">
    <property type="entry name" value="Thioredoxin_domain"/>
</dbReference>
<dbReference type="PROSITE" id="PS51352">
    <property type="entry name" value="THIOREDOXIN_2"/>
    <property type="match status" value="1"/>
</dbReference>
<dbReference type="InterPro" id="IPR036929">
    <property type="entry name" value="DsbDN_sf"/>
</dbReference>
<evidence type="ECO:0000313" key="11">
    <source>
        <dbReference type="EMBL" id="MCV2403300.1"/>
    </source>
</evidence>
<evidence type="ECO:0000256" key="4">
    <source>
        <dbReference type="ARBA" id="ARBA00022748"/>
    </source>
</evidence>
<evidence type="ECO:0000256" key="2">
    <source>
        <dbReference type="ARBA" id="ARBA00022475"/>
    </source>
</evidence>
<evidence type="ECO:0000256" key="3">
    <source>
        <dbReference type="ARBA" id="ARBA00022692"/>
    </source>
</evidence>
<keyword evidence="6 8" id="KW-0472">Membrane</keyword>
<feature type="transmembrane region" description="Helical" evidence="8">
    <location>
        <begin position="353"/>
        <end position="374"/>
    </location>
</feature>
<dbReference type="Pfam" id="PF11412">
    <property type="entry name" value="DsbD_N"/>
    <property type="match status" value="1"/>
</dbReference>
<keyword evidence="4" id="KW-0201">Cytochrome c-type biogenesis</keyword>
<keyword evidence="11" id="KW-0560">Oxidoreductase</keyword>
<keyword evidence="12" id="KW-1185">Reference proteome</keyword>
<sequence>MRPLIFLLLLFIQSIAHAFTFAPTSSLTKPSFLPVEQAFQFSLSTPKDGKILASWTIHEGYYLYQEQFRLSGKNKDKLHFSHFPDAETKNDPYFGDVQIYRNTLTLPIYYDINLPVGSEIDATLSYQGCADQGLCYAPQNTPISFTVPELSADARPSPDNTKNGNTSKASTANSIAPSETQAITETLKSSSIWIALGTLFLLGLLLSLTPCVLPMVPIVSAIVVGTRDSRMGAFYYSFIYVLAMALTYSLIGGLVGIFGLQLNLQAQLQSPLLLATSSVIFVLLALAMFGVYELRLPSSWQNKLQVTASSSQSLWRTSGSTFIAGVLSTLIVSPCVSAPLVGTLLYISGQGDAWYGALMLFTMGVGMGIPLLLVGLFGSKVLPKNGEWLQDIKNVMGLGLLAVSAWLMSRWIPEHAQLFLWGLLALSIGSYFIHRAYNHSHPIRWLIAITFLLIGIMEFIGGAMGNKEALQPLKSTYTPNSTETYNTVHFDASIGSLEELQRIISNQDDRPIVLDLYADWCISCRYVEAMFASPEALPLTKQVQLVRVDVTQNSQENREIMKAFSLFGPPSIVFLDPQGKELKQLTLIGEPTQAELIERLQFAVSQQLKKP</sequence>
<gene>
    <name evidence="11" type="primary">dsbD</name>
    <name evidence="11" type="ORF">OFY17_10450</name>
</gene>
<keyword evidence="2" id="KW-1003">Cell membrane</keyword>
<dbReference type="InterPro" id="IPR003834">
    <property type="entry name" value="Cyt_c_assmbl_TM_dom"/>
</dbReference>
<dbReference type="PANTHER" id="PTHR32234">
    <property type="entry name" value="THIOL:DISULFIDE INTERCHANGE PROTEIN DSBD"/>
    <property type="match status" value="1"/>
</dbReference>
<evidence type="ECO:0000256" key="8">
    <source>
        <dbReference type="SAM" id="Phobius"/>
    </source>
</evidence>
<feature type="signal peptide" evidence="9">
    <location>
        <begin position="1"/>
        <end position="18"/>
    </location>
</feature>
<evidence type="ECO:0000256" key="5">
    <source>
        <dbReference type="ARBA" id="ARBA00022989"/>
    </source>
</evidence>
<organism evidence="11 12">
    <name type="scientific">Marinomonas sargassi</name>
    <dbReference type="NCBI Taxonomy" id="2984494"/>
    <lineage>
        <taxon>Bacteria</taxon>
        <taxon>Pseudomonadati</taxon>
        <taxon>Pseudomonadota</taxon>
        <taxon>Gammaproteobacteria</taxon>
        <taxon>Oceanospirillales</taxon>
        <taxon>Oceanospirillaceae</taxon>
        <taxon>Marinomonas</taxon>
    </lineage>
</organism>
<dbReference type="Proteomes" id="UP001209713">
    <property type="component" value="Unassembled WGS sequence"/>
</dbReference>
<evidence type="ECO:0000313" key="12">
    <source>
        <dbReference type="Proteomes" id="UP001209713"/>
    </source>
</evidence>
<dbReference type="EMBL" id="JAOVZB010000004">
    <property type="protein sequence ID" value="MCV2403300.1"/>
    <property type="molecule type" value="Genomic_DNA"/>
</dbReference>
<dbReference type="EC" id="1.8.1.8" evidence="11"/>